<sequence length="108" mass="12125">ITAAFAAVQITLTVPDVAVPIVLDAFNDLAGENIEISVHSDDFDGNWSYRYAPKDPNETQKQFAQRVIKEHVRAMVRLVESAKEYERYKTEINAIPPPDINIPDGIIE</sequence>
<protein>
    <submittedName>
        <fullName evidence="1">Uncharacterized protein</fullName>
    </submittedName>
</protein>
<reference evidence="1" key="1">
    <citation type="journal article" date="2015" name="Nature">
        <title>Complex archaea that bridge the gap between prokaryotes and eukaryotes.</title>
        <authorList>
            <person name="Spang A."/>
            <person name="Saw J.H."/>
            <person name="Jorgensen S.L."/>
            <person name="Zaremba-Niedzwiedzka K."/>
            <person name="Martijn J."/>
            <person name="Lind A.E."/>
            <person name="van Eijk R."/>
            <person name="Schleper C."/>
            <person name="Guy L."/>
            <person name="Ettema T.J."/>
        </authorList>
    </citation>
    <scope>NUCLEOTIDE SEQUENCE</scope>
</reference>
<gene>
    <name evidence="1" type="ORF">LCGC14_2338360</name>
</gene>
<dbReference type="EMBL" id="LAZR01033771">
    <property type="protein sequence ID" value="KKL47154.1"/>
    <property type="molecule type" value="Genomic_DNA"/>
</dbReference>
<organism evidence="1">
    <name type="scientific">marine sediment metagenome</name>
    <dbReference type="NCBI Taxonomy" id="412755"/>
    <lineage>
        <taxon>unclassified sequences</taxon>
        <taxon>metagenomes</taxon>
        <taxon>ecological metagenomes</taxon>
    </lineage>
</organism>
<comment type="caution">
    <text evidence="1">The sequence shown here is derived from an EMBL/GenBank/DDBJ whole genome shotgun (WGS) entry which is preliminary data.</text>
</comment>
<proteinExistence type="predicted"/>
<feature type="non-terminal residue" evidence="1">
    <location>
        <position position="1"/>
    </location>
</feature>
<name>A0A0F9CDJ8_9ZZZZ</name>
<dbReference type="AlphaFoldDB" id="A0A0F9CDJ8"/>
<accession>A0A0F9CDJ8</accession>
<evidence type="ECO:0000313" key="1">
    <source>
        <dbReference type="EMBL" id="KKL47154.1"/>
    </source>
</evidence>